<proteinExistence type="predicted"/>
<evidence type="ECO:0000256" key="1">
    <source>
        <dbReference type="SAM" id="MobiDB-lite"/>
    </source>
</evidence>
<dbReference type="Pfam" id="PF07393">
    <property type="entry name" value="Sec10_HB"/>
    <property type="match status" value="1"/>
</dbReference>
<name>A0A1Y1WLP0_9FUNG</name>
<keyword evidence="4" id="KW-1185">Reference proteome</keyword>
<evidence type="ECO:0000313" key="4">
    <source>
        <dbReference type="Proteomes" id="UP000193922"/>
    </source>
</evidence>
<dbReference type="EMBL" id="MCFD01000001">
    <property type="protein sequence ID" value="ORX74285.1"/>
    <property type="molecule type" value="Genomic_DNA"/>
</dbReference>
<feature type="domain" description="Exocyst complex component Sec10-like alpha-helical bundle" evidence="2">
    <location>
        <begin position="136"/>
        <end position="374"/>
    </location>
</feature>
<dbReference type="InterPro" id="IPR048627">
    <property type="entry name" value="Sec10_HB"/>
</dbReference>
<dbReference type="GO" id="GO:0000145">
    <property type="term" value="C:exocyst"/>
    <property type="evidence" value="ECO:0007669"/>
    <property type="project" value="TreeGrafter"/>
</dbReference>
<protein>
    <recommendedName>
        <fullName evidence="2">Exocyst complex component Sec10-like alpha-helical bundle domain-containing protein</fullName>
    </recommendedName>
</protein>
<dbReference type="GO" id="GO:0006893">
    <property type="term" value="P:Golgi to plasma membrane transport"/>
    <property type="evidence" value="ECO:0007669"/>
    <property type="project" value="TreeGrafter"/>
</dbReference>
<dbReference type="AlphaFoldDB" id="A0A1Y1WLP0"/>
<dbReference type="PANTHER" id="PTHR12100:SF1">
    <property type="entry name" value="RECYCLIN-1"/>
    <property type="match status" value="1"/>
</dbReference>
<dbReference type="GO" id="GO:0006887">
    <property type="term" value="P:exocytosis"/>
    <property type="evidence" value="ECO:0007669"/>
    <property type="project" value="TreeGrafter"/>
</dbReference>
<sequence length="381" mass="43415">MEPLPVRVCAYARGTCAVWGGPHSLYEPKEGARGEHSGSKNGIARLCRQDAIESVFCILLQSVGNHVRPVFTRIIAELRELEHSAMVVMVPHEQRSQGRAMLGGTASGSGDNAATAGRHSQAYSAQRIEAEKELRDRFVSVELRFFELIHLCDLAVQMLEIYYKRDLCQFIVEDDFLNICNQEKKALEHAIDDNVAVGMDCVIEIILRQTQHILDTEQRLNDYHPNSNSSLTLTPTLACTRAVQFLSESTQIIRSMTTQKQMREVFLGEIGLRLFNVLLENIKRFQITEPGGFQLIADLNLYYDWAENNVDPETLRFFTALKDLANCFILAPRDLRGFLRDQYSRHTFDGVMRSEEVYDVVACRADYRQIRTQVEGHCDFM</sequence>
<evidence type="ECO:0000259" key="2">
    <source>
        <dbReference type="Pfam" id="PF07393"/>
    </source>
</evidence>
<accession>A0A1Y1WLP0</accession>
<dbReference type="STRING" id="61395.A0A1Y1WLP0"/>
<gene>
    <name evidence="3" type="ORF">DL89DRAFT_13407</name>
</gene>
<comment type="caution">
    <text evidence="3">The sequence shown here is derived from an EMBL/GenBank/DDBJ whole genome shotgun (WGS) entry which is preliminary data.</text>
</comment>
<dbReference type="PANTHER" id="PTHR12100">
    <property type="entry name" value="SEC10"/>
    <property type="match status" value="1"/>
</dbReference>
<evidence type="ECO:0000313" key="3">
    <source>
        <dbReference type="EMBL" id="ORX74285.1"/>
    </source>
</evidence>
<dbReference type="Proteomes" id="UP000193922">
    <property type="component" value="Unassembled WGS sequence"/>
</dbReference>
<feature type="region of interest" description="Disordered" evidence="1">
    <location>
        <begin position="99"/>
        <end position="118"/>
    </location>
</feature>
<reference evidence="3 4" key="1">
    <citation type="submission" date="2016-07" db="EMBL/GenBank/DDBJ databases">
        <title>Pervasive Adenine N6-methylation of Active Genes in Fungi.</title>
        <authorList>
            <consortium name="DOE Joint Genome Institute"/>
            <person name="Mondo S.J."/>
            <person name="Dannebaum R.O."/>
            <person name="Kuo R.C."/>
            <person name="Labutti K."/>
            <person name="Haridas S."/>
            <person name="Kuo A."/>
            <person name="Salamov A."/>
            <person name="Ahrendt S.R."/>
            <person name="Lipzen A."/>
            <person name="Sullivan W."/>
            <person name="Andreopoulos W.B."/>
            <person name="Clum A."/>
            <person name="Lindquist E."/>
            <person name="Daum C."/>
            <person name="Ramamoorthy G.K."/>
            <person name="Gryganskyi A."/>
            <person name="Culley D."/>
            <person name="Magnuson J.K."/>
            <person name="James T.Y."/>
            <person name="O'Malley M.A."/>
            <person name="Stajich J.E."/>
            <person name="Spatafora J.W."/>
            <person name="Visel A."/>
            <person name="Grigoriev I.V."/>
        </authorList>
    </citation>
    <scope>NUCLEOTIDE SEQUENCE [LARGE SCALE GENOMIC DNA]</scope>
    <source>
        <strain evidence="3 4">ATCC 12442</strain>
    </source>
</reference>
<dbReference type="InterPro" id="IPR009976">
    <property type="entry name" value="Sec10-like"/>
</dbReference>
<dbReference type="OrthoDB" id="5554140at2759"/>
<dbReference type="GeneID" id="63799987"/>
<organism evidence="3 4">
    <name type="scientific">Linderina pennispora</name>
    <dbReference type="NCBI Taxonomy" id="61395"/>
    <lineage>
        <taxon>Eukaryota</taxon>
        <taxon>Fungi</taxon>
        <taxon>Fungi incertae sedis</taxon>
        <taxon>Zoopagomycota</taxon>
        <taxon>Kickxellomycotina</taxon>
        <taxon>Kickxellomycetes</taxon>
        <taxon>Kickxellales</taxon>
        <taxon>Kickxellaceae</taxon>
        <taxon>Linderina</taxon>
    </lineage>
</organism>
<dbReference type="RefSeq" id="XP_040747496.1">
    <property type="nucleotide sequence ID" value="XM_040883339.1"/>
</dbReference>